<protein>
    <submittedName>
        <fullName evidence="2">Tetratricopeptide repeat protein</fullName>
    </submittedName>
</protein>
<keyword evidence="3" id="KW-1185">Reference proteome</keyword>
<dbReference type="EMBL" id="JBANDX010000393">
    <property type="protein sequence ID" value="MEL0611488.1"/>
    <property type="molecule type" value="Genomic_DNA"/>
</dbReference>
<reference evidence="2 3" key="1">
    <citation type="submission" date="2024-02" db="EMBL/GenBank/DDBJ databases">
        <title>Bacteria isolated from the canopy kelp, Nereocystis luetkeana.</title>
        <authorList>
            <person name="Pfister C.A."/>
            <person name="Younker I.T."/>
            <person name="Light S.H."/>
        </authorList>
    </citation>
    <scope>NUCLEOTIDE SEQUENCE [LARGE SCALE GENOMIC DNA]</scope>
    <source>
        <strain evidence="2 3">TI.1.15</strain>
    </source>
</reference>
<sequence length="69" mass="7479">TDESWKGRVGELRGDISLLKGYTDAAYSAYTEEQQAVDASHTLQIKLDDLAKSGALNEEDVSQSSVVCD</sequence>
<dbReference type="RefSeq" id="WP_341636288.1">
    <property type="nucleotide sequence ID" value="NZ_JBANDX010000393.1"/>
</dbReference>
<dbReference type="Pfam" id="PF09976">
    <property type="entry name" value="TPR_21"/>
    <property type="match status" value="1"/>
</dbReference>
<dbReference type="Proteomes" id="UP001377160">
    <property type="component" value="Unassembled WGS sequence"/>
</dbReference>
<proteinExistence type="predicted"/>
<name>A0ABU9G139_9VIBR</name>
<feature type="non-terminal residue" evidence="2">
    <location>
        <position position="69"/>
    </location>
</feature>
<evidence type="ECO:0000259" key="1">
    <source>
        <dbReference type="Pfam" id="PF09976"/>
    </source>
</evidence>
<evidence type="ECO:0000313" key="3">
    <source>
        <dbReference type="Proteomes" id="UP001377160"/>
    </source>
</evidence>
<comment type="caution">
    <text evidence="2">The sequence shown here is derived from an EMBL/GenBank/DDBJ whole genome shotgun (WGS) entry which is preliminary data.</text>
</comment>
<feature type="domain" description="Ancillary SecYEG translocon subunit/Cell division coordinator CpoB TPR" evidence="1">
    <location>
        <begin position="2"/>
        <end position="52"/>
    </location>
</feature>
<accession>A0ABU9G139</accession>
<dbReference type="InterPro" id="IPR018704">
    <property type="entry name" value="SecYEG/CpoB_TPR"/>
</dbReference>
<feature type="non-terminal residue" evidence="2">
    <location>
        <position position="1"/>
    </location>
</feature>
<organism evidence="2 3">
    <name type="scientific">Vibrio echinoideorum</name>
    <dbReference type="NCBI Taxonomy" id="2100116"/>
    <lineage>
        <taxon>Bacteria</taxon>
        <taxon>Pseudomonadati</taxon>
        <taxon>Pseudomonadota</taxon>
        <taxon>Gammaproteobacteria</taxon>
        <taxon>Vibrionales</taxon>
        <taxon>Vibrionaceae</taxon>
        <taxon>Vibrio</taxon>
    </lineage>
</organism>
<evidence type="ECO:0000313" key="2">
    <source>
        <dbReference type="EMBL" id="MEL0611488.1"/>
    </source>
</evidence>
<gene>
    <name evidence="2" type="ORF">V8Z71_24985</name>
</gene>